<feature type="transmembrane region" description="Helical" evidence="2">
    <location>
        <begin position="134"/>
        <end position="157"/>
    </location>
</feature>
<dbReference type="PANTHER" id="PTHR34295">
    <property type="entry name" value="BIOTIN TRANSPORTER BIOY"/>
    <property type="match status" value="1"/>
</dbReference>
<keyword evidence="4" id="KW-1185">Reference proteome</keyword>
<keyword evidence="2" id="KW-0812">Transmembrane</keyword>
<dbReference type="GO" id="GO:0005886">
    <property type="term" value="C:plasma membrane"/>
    <property type="evidence" value="ECO:0007669"/>
    <property type="project" value="InterPro"/>
</dbReference>
<feature type="transmembrane region" description="Helical" evidence="2">
    <location>
        <begin position="64"/>
        <end position="88"/>
    </location>
</feature>
<dbReference type="OrthoDB" id="9803495at2"/>
<keyword evidence="2" id="KW-1133">Transmembrane helix</keyword>
<dbReference type="AlphaFoldDB" id="A0A430ABX6"/>
<evidence type="ECO:0000313" key="4">
    <source>
        <dbReference type="Proteomes" id="UP000287101"/>
    </source>
</evidence>
<evidence type="ECO:0000256" key="1">
    <source>
        <dbReference type="ARBA" id="ARBA00010692"/>
    </source>
</evidence>
<accession>A0A430ABX6</accession>
<evidence type="ECO:0000313" key="3">
    <source>
        <dbReference type="EMBL" id="RSU04739.1"/>
    </source>
</evidence>
<dbReference type="EMBL" id="NGJY01000001">
    <property type="protein sequence ID" value="RSU04739.1"/>
    <property type="molecule type" value="Genomic_DNA"/>
</dbReference>
<comment type="similarity">
    <text evidence="1">Belongs to the BioY family.</text>
</comment>
<dbReference type="PANTHER" id="PTHR34295:SF1">
    <property type="entry name" value="BIOTIN TRANSPORTER BIOY"/>
    <property type="match status" value="1"/>
</dbReference>
<dbReference type="Proteomes" id="UP000287101">
    <property type="component" value="Unassembled WGS sequence"/>
</dbReference>
<reference evidence="3 4" key="1">
    <citation type="submission" date="2017-05" db="EMBL/GenBank/DDBJ databases">
        <title>Vagococcus spp. assemblies.</title>
        <authorList>
            <person name="Gulvik C.A."/>
        </authorList>
    </citation>
    <scope>NUCLEOTIDE SEQUENCE [LARGE SCALE GENOMIC DNA]</scope>
    <source>
        <strain evidence="3 4">CCUG 41755</strain>
    </source>
</reference>
<protein>
    <recommendedName>
        <fullName evidence="5">Biotin transporter</fullName>
    </recommendedName>
</protein>
<evidence type="ECO:0008006" key="5">
    <source>
        <dbReference type="Google" id="ProtNLM"/>
    </source>
</evidence>
<dbReference type="RefSeq" id="WP_126830300.1">
    <property type="nucleotide sequence ID" value="NZ_CBCRYB010000002.1"/>
</dbReference>
<dbReference type="Pfam" id="PF02632">
    <property type="entry name" value="BioY"/>
    <property type="match status" value="1"/>
</dbReference>
<dbReference type="GO" id="GO:0015225">
    <property type="term" value="F:biotin transmembrane transporter activity"/>
    <property type="evidence" value="ECO:0007669"/>
    <property type="project" value="InterPro"/>
</dbReference>
<feature type="transmembrane region" description="Helical" evidence="2">
    <location>
        <begin position="100"/>
        <end position="122"/>
    </location>
</feature>
<evidence type="ECO:0000256" key="2">
    <source>
        <dbReference type="SAM" id="Phobius"/>
    </source>
</evidence>
<name>A0A430ABX6_9ENTE</name>
<keyword evidence="2" id="KW-0472">Membrane</keyword>
<sequence length="167" mass="18723">MRKQLPKIALLGALSFISGYLSLPIGPVPITLQTLVVLLAGVILSPKEAAWSQIIHFLLKFLTMGFGLVILPSFGFLISFPVIASLLSWYYRNYHRESKYLIIGIVMATLLSYVIGLTYMWVVLVKIQENSFTLVQIIQMGMLVFIPGDVVKGLVAYRIAKRIKISY</sequence>
<comment type="caution">
    <text evidence="3">The sequence shown here is derived from an EMBL/GenBank/DDBJ whole genome shotgun (WGS) entry which is preliminary data.</text>
</comment>
<dbReference type="Gene3D" id="1.10.1760.20">
    <property type="match status" value="1"/>
</dbReference>
<proteinExistence type="inferred from homology"/>
<dbReference type="InterPro" id="IPR003784">
    <property type="entry name" value="BioY"/>
</dbReference>
<gene>
    <name evidence="3" type="ORF">CBF31_01595</name>
</gene>
<organism evidence="3 4">
    <name type="scientific">Vagococcus fessus</name>
    <dbReference type="NCBI Taxonomy" id="120370"/>
    <lineage>
        <taxon>Bacteria</taxon>
        <taxon>Bacillati</taxon>
        <taxon>Bacillota</taxon>
        <taxon>Bacilli</taxon>
        <taxon>Lactobacillales</taxon>
        <taxon>Enterococcaceae</taxon>
        <taxon>Vagococcus</taxon>
    </lineage>
</organism>